<evidence type="ECO:0000313" key="6">
    <source>
        <dbReference type="EMBL" id="CDF34213.1"/>
    </source>
</evidence>
<dbReference type="KEGG" id="ccp:CHC_T00002808001"/>
<dbReference type="PANTHER" id="PTHR10742">
    <property type="entry name" value="FLAVIN MONOAMINE OXIDASE"/>
    <property type="match status" value="1"/>
</dbReference>
<dbReference type="PhylomeDB" id="R7Q8T3"/>
<dbReference type="GeneID" id="17321748"/>
<evidence type="ECO:0000256" key="2">
    <source>
        <dbReference type="ARBA" id="ARBA00023002"/>
    </source>
</evidence>
<dbReference type="InterPro" id="IPR050281">
    <property type="entry name" value="Flavin_monoamine_oxidase"/>
</dbReference>
<keyword evidence="4" id="KW-0732">Signal</keyword>
<gene>
    <name evidence="6" type="ORF">CHC_T00002808001</name>
</gene>
<dbReference type="Proteomes" id="UP000012073">
    <property type="component" value="Unassembled WGS sequence"/>
</dbReference>
<dbReference type="Gramene" id="CDF34213">
    <property type="protein sequence ID" value="CDF34213"/>
    <property type="gene ID" value="CHC_T00002808001"/>
</dbReference>
<feature type="region of interest" description="Disordered" evidence="3">
    <location>
        <begin position="61"/>
        <end position="120"/>
    </location>
</feature>
<feature type="compositionally biased region" description="Basic and acidic residues" evidence="3">
    <location>
        <begin position="633"/>
        <end position="646"/>
    </location>
</feature>
<protein>
    <recommendedName>
        <fullName evidence="5">Amine oxidase domain-containing protein</fullName>
    </recommendedName>
</protein>
<dbReference type="Pfam" id="PF13450">
    <property type="entry name" value="NAD_binding_8"/>
    <property type="match status" value="1"/>
</dbReference>
<dbReference type="Gene3D" id="3.90.660.10">
    <property type="match status" value="2"/>
</dbReference>
<feature type="chain" id="PRO_5004443210" description="Amine oxidase domain-containing protein" evidence="4">
    <location>
        <begin position="27"/>
        <end position="1009"/>
    </location>
</feature>
<feature type="domain" description="Amine oxidase" evidence="5">
    <location>
        <begin position="680"/>
        <end position="764"/>
    </location>
</feature>
<dbReference type="AlphaFoldDB" id="R7Q8T3"/>
<evidence type="ECO:0000256" key="3">
    <source>
        <dbReference type="SAM" id="MobiDB-lite"/>
    </source>
</evidence>
<keyword evidence="2" id="KW-0560">Oxidoreductase</keyword>
<dbReference type="Pfam" id="PF01593">
    <property type="entry name" value="Amino_oxidase"/>
    <property type="match status" value="2"/>
</dbReference>
<keyword evidence="7" id="KW-1185">Reference proteome</keyword>
<organism evidence="6 7">
    <name type="scientific">Chondrus crispus</name>
    <name type="common">Carrageen Irish moss</name>
    <name type="synonym">Polymorpha crispa</name>
    <dbReference type="NCBI Taxonomy" id="2769"/>
    <lineage>
        <taxon>Eukaryota</taxon>
        <taxon>Rhodophyta</taxon>
        <taxon>Florideophyceae</taxon>
        <taxon>Rhodymeniophycidae</taxon>
        <taxon>Gigartinales</taxon>
        <taxon>Gigartinaceae</taxon>
        <taxon>Chondrus</taxon>
    </lineage>
</organism>
<reference evidence="7" key="1">
    <citation type="journal article" date="2013" name="Proc. Natl. Acad. Sci. U.S.A.">
        <title>Genome structure and metabolic features in the red seaweed Chondrus crispus shed light on evolution of the Archaeplastida.</title>
        <authorList>
            <person name="Collen J."/>
            <person name="Porcel B."/>
            <person name="Carre W."/>
            <person name="Ball S.G."/>
            <person name="Chaparro C."/>
            <person name="Tonon T."/>
            <person name="Barbeyron T."/>
            <person name="Michel G."/>
            <person name="Noel B."/>
            <person name="Valentin K."/>
            <person name="Elias M."/>
            <person name="Artiguenave F."/>
            <person name="Arun A."/>
            <person name="Aury J.M."/>
            <person name="Barbosa-Neto J.F."/>
            <person name="Bothwell J.H."/>
            <person name="Bouget F.Y."/>
            <person name="Brillet L."/>
            <person name="Cabello-Hurtado F."/>
            <person name="Capella-Gutierrez S."/>
            <person name="Charrier B."/>
            <person name="Cladiere L."/>
            <person name="Cock J.M."/>
            <person name="Coelho S.M."/>
            <person name="Colleoni C."/>
            <person name="Czjzek M."/>
            <person name="Da Silva C."/>
            <person name="Delage L."/>
            <person name="Denoeud F."/>
            <person name="Deschamps P."/>
            <person name="Dittami S.M."/>
            <person name="Gabaldon T."/>
            <person name="Gachon C.M."/>
            <person name="Groisillier A."/>
            <person name="Herve C."/>
            <person name="Jabbari K."/>
            <person name="Katinka M."/>
            <person name="Kloareg B."/>
            <person name="Kowalczyk N."/>
            <person name="Labadie K."/>
            <person name="Leblanc C."/>
            <person name="Lopez P.J."/>
            <person name="McLachlan D.H."/>
            <person name="Meslet-Cladiere L."/>
            <person name="Moustafa A."/>
            <person name="Nehr Z."/>
            <person name="Nyvall Collen P."/>
            <person name="Panaud O."/>
            <person name="Partensky F."/>
            <person name="Poulain J."/>
            <person name="Rensing S.A."/>
            <person name="Rousvoal S."/>
            <person name="Samson G."/>
            <person name="Symeonidi A."/>
            <person name="Weissenbach J."/>
            <person name="Zambounis A."/>
            <person name="Wincker P."/>
            <person name="Boyen C."/>
        </authorList>
    </citation>
    <scope>NUCLEOTIDE SEQUENCE [LARGE SCALE GENOMIC DNA]</scope>
    <source>
        <strain evidence="7">cv. Stackhouse</strain>
    </source>
</reference>
<evidence type="ECO:0000256" key="1">
    <source>
        <dbReference type="ARBA" id="ARBA00005995"/>
    </source>
</evidence>
<comment type="similarity">
    <text evidence="1">Belongs to the flavin monoamine oxidase family.</text>
</comment>
<dbReference type="OrthoDB" id="7777654at2759"/>
<dbReference type="InterPro" id="IPR036188">
    <property type="entry name" value="FAD/NAD-bd_sf"/>
</dbReference>
<evidence type="ECO:0000256" key="4">
    <source>
        <dbReference type="SAM" id="SignalP"/>
    </source>
</evidence>
<feature type="signal peptide" evidence="4">
    <location>
        <begin position="1"/>
        <end position="26"/>
    </location>
</feature>
<dbReference type="SUPFAM" id="SSF51905">
    <property type="entry name" value="FAD/NAD(P)-binding domain"/>
    <property type="match status" value="1"/>
</dbReference>
<proteinExistence type="inferred from homology"/>
<feature type="region of interest" description="Disordered" evidence="3">
    <location>
        <begin position="631"/>
        <end position="650"/>
    </location>
</feature>
<dbReference type="PANTHER" id="PTHR10742:SF386">
    <property type="entry name" value="LYSINE-SPECIFIC HISTONE DEMETHYLASE 1A"/>
    <property type="match status" value="1"/>
</dbReference>
<dbReference type="InterPro" id="IPR002937">
    <property type="entry name" value="Amino_oxidase"/>
</dbReference>
<evidence type="ECO:0000259" key="5">
    <source>
        <dbReference type="Pfam" id="PF01593"/>
    </source>
</evidence>
<sequence length="1009" mass="110766">MSQPPRARPRRHAIIVGAGVAGLAAAQQLLASQHDIQVTVLEARNRVGGRILTTWLNTVEHDPDQPLQQAPHDRPPDPAAPDPSTAPTADLHSAADVRDWAPNTKSPNPALAHPSSSKETPHALPFAALVNGTFNPPRETSDAAPLTAVDIGASIMHGCGDDSQHVFHRAIQEKIRAPVVAGGGFYESTEHALWFDQNTGKRIPSEKVVEVHNIFFMASRYMAAVSAVSDDGAADLQSVFDCGVEYVCDQLGERKLTDVEHAIMKKICARSVGYCSSMDRMALMQASAGMDASCSDIQIGSQFDEDDPPYPGELPAMSANGIRQQAARLTKAVINTQKPPKPMIANKRGGSGDRIVLDGYTPFLIDKLAHGVDIRLGQAVCGVAKVHKAVVDEGTSEIGEAQGFSGTKSNDPHATSQGVSDVHSRSIIVSTRTGDVYPGDFVIMTVPLGVLRGEHAESSVQFSPPLSYDKVEAIGGMAMGVHNKVVLRFRKQDVFWPPKIPQLNCLDPRFQFFNLHSYGKTGVLLVQVFAQSGFAKGFSGLSDAGVVAEVLTVLGGMFCKRERSNDTSVDDAAAQAANKTSKERRRVAQLLNICEKVDCGAAVTKDTSQGRNGGGVQCSSCGLVMDWGPQAEQDQKAPSKRPEHSARLRQKAAKMHDHMDQRGDEKDLEEIELGPQQRSLTWSKFPAPEEYIVTRWDEDPYALGSYSFMPCGSNWQMIDQIATPEPPDDPHPYLFFAGEHCSDLGWQCVHGAYETGLKSARRLLACIESVDGAPPVRDEGLRNAEIANAEPAVSVVTQPTVTPRALAKRRKSQLPPNSSPNAFWTDERERALTRALIGYSDVYGNFMDLVDEMAFALFNFKKEPTSLTQEQVLELVHERIEERARDNDKEAKAFLHFHSPEVVAGREGAFPKRFQELTKRQRMVGLNGSILKDRYADEIVRELRLHAEQVSNNEVSYRETLRKIAMKLYMKDGGLMTKRCLSEYLRTQEFGTGPQKELYMAKYLPVLKR</sequence>
<dbReference type="EMBL" id="HG001677">
    <property type="protein sequence ID" value="CDF34213.1"/>
    <property type="molecule type" value="Genomic_DNA"/>
</dbReference>
<dbReference type="RefSeq" id="XP_005714032.1">
    <property type="nucleotide sequence ID" value="XM_005713975.1"/>
</dbReference>
<dbReference type="GO" id="GO:0016491">
    <property type="term" value="F:oxidoreductase activity"/>
    <property type="evidence" value="ECO:0007669"/>
    <property type="project" value="InterPro"/>
</dbReference>
<accession>R7Q8T3</accession>
<evidence type="ECO:0000313" key="7">
    <source>
        <dbReference type="Proteomes" id="UP000012073"/>
    </source>
</evidence>
<dbReference type="STRING" id="2769.R7Q8T3"/>
<name>R7Q8T3_CHOCR</name>
<feature type="domain" description="Amine oxidase" evidence="5">
    <location>
        <begin position="425"/>
        <end position="559"/>
    </location>
</feature>
<dbReference type="SUPFAM" id="SSF54373">
    <property type="entry name" value="FAD-linked reductases, C-terminal domain"/>
    <property type="match status" value="2"/>
</dbReference>
<dbReference type="Gene3D" id="3.50.50.60">
    <property type="entry name" value="FAD/NAD(P)-binding domain"/>
    <property type="match status" value="3"/>
</dbReference>